<keyword evidence="2" id="KW-1133">Transmembrane helix</keyword>
<dbReference type="EMBL" id="CP150096">
    <property type="protein sequence ID" value="WZN44720.1"/>
    <property type="molecule type" value="Genomic_DNA"/>
</dbReference>
<organism evidence="3 4">
    <name type="scientific">Chitinophaga caseinilytica</name>
    <dbReference type="NCBI Taxonomy" id="2267521"/>
    <lineage>
        <taxon>Bacteria</taxon>
        <taxon>Pseudomonadati</taxon>
        <taxon>Bacteroidota</taxon>
        <taxon>Chitinophagia</taxon>
        <taxon>Chitinophagales</taxon>
        <taxon>Chitinophagaceae</taxon>
        <taxon>Chitinophaga</taxon>
    </lineage>
</organism>
<dbReference type="RefSeq" id="WP_341839488.1">
    <property type="nucleotide sequence ID" value="NZ_CP149792.1"/>
</dbReference>
<keyword evidence="2" id="KW-0812">Transmembrane</keyword>
<protein>
    <recommendedName>
        <fullName evidence="5">DUF3592 domain-containing protein</fullName>
    </recommendedName>
</protein>
<keyword evidence="2" id="KW-0472">Membrane</keyword>
<evidence type="ECO:0000313" key="3">
    <source>
        <dbReference type="EMBL" id="WZN44720.1"/>
    </source>
</evidence>
<feature type="compositionally biased region" description="Basic residues" evidence="1">
    <location>
        <begin position="188"/>
        <end position="210"/>
    </location>
</feature>
<feature type="region of interest" description="Disordered" evidence="1">
    <location>
        <begin position="188"/>
        <end position="222"/>
    </location>
</feature>
<evidence type="ECO:0000256" key="2">
    <source>
        <dbReference type="SAM" id="Phobius"/>
    </source>
</evidence>
<feature type="transmembrane region" description="Helical" evidence="2">
    <location>
        <begin position="166"/>
        <end position="185"/>
    </location>
</feature>
<evidence type="ECO:0000256" key="1">
    <source>
        <dbReference type="SAM" id="MobiDB-lite"/>
    </source>
</evidence>
<evidence type="ECO:0000313" key="4">
    <source>
        <dbReference type="Proteomes" id="UP001449657"/>
    </source>
</evidence>
<gene>
    <name evidence="3" type="ORF">WJU22_17635</name>
</gene>
<sequence length="222" mass="25507">MSLLRLLHLYPHTTIGNGGKPLQKRPWAFNPPNGFRLANGEKCGERICKFYFIEKMEKMHSKGSMAGELTVFLFLILMIWNTYDSFQELYVGWNGTVEKAVITRVPKGYSRGSTIDVAYNTKEYLLPIMRSEFKSGKYAVGDTINVCALPGYDFVLREDNRNGRKFWMGLGGTLFLLGIIVWSQLKSRKRKPPRRRTKAEKRKTRRKKGLRPSPGAHSPKFP</sequence>
<evidence type="ECO:0008006" key="5">
    <source>
        <dbReference type="Google" id="ProtNLM"/>
    </source>
</evidence>
<accession>A0ABZ2YZX4</accession>
<dbReference type="Proteomes" id="UP001449657">
    <property type="component" value="Chromosome"/>
</dbReference>
<proteinExistence type="predicted"/>
<reference evidence="3 4" key="1">
    <citation type="submission" date="2024-03" db="EMBL/GenBank/DDBJ databases">
        <title>Chitinophaga caseinilytica sp. nov., a casein hydrolysing bacterium isolated from forest soil.</title>
        <authorList>
            <person name="Lee D.S."/>
            <person name="Han D.M."/>
            <person name="Baek J.H."/>
            <person name="Choi D.G."/>
            <person name="Jeon J.H."/>
            <person name="Jeon C.O."/>
        </authorList>
    </citation>
    <scope>NUCLEOTIDE SEQUENCE [LARGE SCALE GENOMIC DNA]</scope>
    <source>
        <strain evidence="3 4">KACC 19118</strain>
    </source>
</reference>
<keyword evidence="4" id="KW-1185">Reference proteome</keyword>
<name>A0ABZ2YZX4_9BACT</name>